<reference evidence="1 2" key="2">
    <citation type="submission" date="2018-11" db="EMBL/GenBank/DDBJ databases">
        <authorList>
            <consortium name="Pathogen Informatics"/>
        </authorList>
    </citation>
    <scope>NUCLEOTIDE SEQUENCE [LARGE SCALE GENOMIC DNA]</scope>
    <source>
        <strain evidence="1 2">NST_G2</strain>
    </source>
</reference>
<dbReference type="WBParaSite" id="SSLN_0000405201-mRNA-1">
    <property type="protein sequence ID" value="SSLN_0000405201-mRNA-1"/>
    <property type="gene ID" value="SSLN_0000405201"/>
</dbReference>
<accession>A0A183SI68</accession>
<gene>
    <name evidence="1" type="ORF">SSLN_LOCUS3916</name>
</gene>
<organism evidence="3">
    <name type="scientific">Schistocephalus solidus</name>
    <name type="common">Tapeworm</name>
    <dbReference type="NCBI Taxonomy" id="70667"/>
    <lineage>
        <taxon>Eukaryota</taxon>
        <taxon>Metazoa</taxon>
        <taxon>Spiralia</taxon>
        <taxon>Lophotrochozoa</taxon>
        <taxon>Platyhelminthes</taxon>
        <taxon>Cestoda</taxon>
        <taxon>Eucestoda</taxon>
        <taxon>Diphyllobothriidea</taxon>
        <taxon>Diphyllobothriidae</taxon>
        <taxon>Schistocephalus</taxon>
    </lineage>
</organism>
<name>A0A183SI68_SCHSO</name>
<dbReference type="EMBL" id="UYSU01032689">
    <property type="protein sequence ID" value="VDL90301.1"/>
    <property type="molecule type" value="Genomic_DNA"/>
</dbReference>
<evidence type="ECO:0000313" key="2">
    <source>
        <dbReference type="Proteomes" id="UP000275846"/>
    </source>
</evidence>
<protein>
    <submittedName>
        <fullName evidence="1 3">Uncharacterized protein</fullName>
    </submittedName>
</protein>
<sequence>MLLWPPLTGTQLSPVAPRSWVLPSGHTPGNRHDRRAKSASRVSQIAKYAVVKLKQTTIPPVSIPIIIPSRLLGFTRRMLLISLLDIHVSETLCHFDTPGTPCTRGNSPASSTINCLFNSVTITSIINTGTNSTVTNLPCGKTPAILLILNDLGALDLCLNWPSSLGIVMNIMDMLRKWVPWATPSKKILRDAPSVASAGAVVATVKAVDNAADGADDSSPLHRAVGLNTSAHSSAGQRPREGRGCV</sequence>
<evidence type="ECO:0000313" key="3">
    <source>
        <dbReference type="WBParaSite" id="SSLN_0000405201-mRNA-1"/>
    </source>
</evidence>
<keyword evidence="2" id="KW-1185">Reference proteome</keyword>
<evidence type="ECO:0000313" key="1">
    <source>
        <dbReference type="EMBL" id="VDL90301.1"/>
    </source>
</evidence>
<reference evidence="3" key="1">
    <citation type="submission" date="2016-06" db="UniProtKB">
        <authorList>
            <consortium name="WormBaseParasite"/>
        </authorList>
    </citation>
    <scope>IDENTIFICATION</scope>
</reference>
<proteinExistence type="predicted"/>
<dbReference type="AlphaFoldDB" id="A0A183SI68"/>
<dbReference type="Proteomes" id="UP000275846">
    <property type="component" value="Unassembled WGS sequence"/>
</dbReference>